<keyword evidence="2" id="KW-0238">DNA-binding</keyword>
<accession>A0A645DAY6</accession>
<evidence type="ECO:0000256" key="2">
    <source>
        <dbReference type="ARBA" id="ARBA00023125"/>
    </source>
</evidence>
<dbReference type="PANTHER" id="PTHR30146">
    <property type="entry name" value="LACI-RELATED TRANSCRIPTIONAL REPRESSOR"/>
    <property type="match status" value="1"/>
</dbReference>
<protein>
    <recommendedName>
        <fullName evidence="4">Transcriptional regulator LacI/GalR-like sensor domain-containing protein</fullName>
    </recommendedName>
</protein>
<evidence type="ECO:0000256" key="1">
    <source>
        <dbReference type="ARBA" id="ARBA00023015"/>
    </source>
</evidence>
<dbReference type="InterPro" id="IPR046335">
    <property type="entry name" value="LacI/GalR-like_sensor"/>
</dbReference>
<dbReference type="PANTHER" id="PTHR30146:SF109">
    <property type="entry name" value="HTH-TYPE TRANSCRIPTIONAL REGULATOR GALS"/>
    <property type="match status" value="1"/>
</dbReference>
<evidence type="ECO:0000313" key="5">
    <source>
        <dbReference type="EMBL" id="MPM86369.1"/>
    </source>
</evidence>
<dbReference type="Pfam" id="PF13377">
    <property type="entry name" value="Peripla_BP_3"/>
    <property type="match status" value="1"/>
</dbReference>
<keyword evidence="1" id="KW-0805">Transcription regulation</keyword>
<dbReference type="SUPFAM" id="SSF53822">
    <property type="entry name" value="Periplasmic binding protein-like I"/>
    <property type="match status" value="1"/>
</dbReference>
<evidence type="ECO:0000256" key="3">
    <source>
        <dbReference type="ARBA" id="ARBA00023163"/>
    </source>
</evidence>
<comment type="caution">
    <text evidence="5">The sequence shown here is derived from an EMBL/GenBank/DDBJ whole genome shotgun (WGS) entry which is preliminary data.</text>
</comment>
<dbReference type="InterPro" id="IPR028082">
    <property type="entry name" value="Peripla_BP_I"/>
</dbReference>
<dbReference type="GO" id="GO:0003700">
    <property type="term" value="F:DNA-binding transcription factor activity"/>
    <property type="evidence" value="ECO:0007669"/>
    <property type="project" value="TreeGrafter"/>
</dbReference>
<gene>
    <name evidence="5" type="ORF">SDC9_133458</name>
</gene>
<sequence>MRLELRSVDDVGSYPVWTEAICDGEAVICYGKLNEKLLTLCLRRNIPLVVISETDEMPVDVPTAETDGQDMVYWNARQHLSVMLDHLVLQGAKRLAFVSSCNIKANHPEYFAIEAEAKIACFREFLAAHREVDGQLLCPSTEDNATSLDYEARNTFEFLKGIDLRQFDAVAGHNDAVAQGAAWALLHQGLRTGRDVMVSGEGDYLHCRHAIPQITSISYDKGMMANEICRLLKRKLRNNRSCGERILIPSRLIGRESTGFNC</sequence>
<organism evidence="5">
    <name type="scientific">bioreactor metagenome</name>
    <dbReference type="NCBI Taxonomy" id="1076179"/>
    <lineage>
        <taxon>unclassified sequences</taxon>
        <taxon>metagenomes</taxon>
        <taxon>ecological metagenomes</taxon>
    </lineage>
</organism>
<dbReference type="GO" id="GO:0000976">
    <property type="term" value="F:transcription cis-regulatory region binding"/>
    <property type="evidence" value="ECO:0007669"/>
    <property type="project" value="TreeGrafter"/>
</dbReference>
<dbReference type="AlphaFoldDB" id="A0A645DAY6"/>
<feature type="domain" description="Transcriptional regulator LacI/GalR-like sensor" evidence="4">
    <location>
        <begin position="85"/>
        <end position="258"/>
    </location>
</feature>
<reference evidence="5" key="1">
    <citation type="submission" date="2019-08" db="EMBL/GenBank/DDBJ databases">
        <authorList>
            <person name="Kucharzyk K."/>
            <person name="Murdoch R.W."/>
            <person name="Higgins S."/>
            <person name="Loffler F."/>
        </authorList>
    </citation>
    <scope>NUCLEOTIDE SEQUENCE</scope>
</reference>
<keyword evidence="3" id="KW-0804">Transcription</keyword>
<evidence type="ECO:0000259" key="4">
    <source>
        <dbReference type="Pfam" id="PF13377"/>
    </source>
</evidence>
<dbReference type="Gene3D" id="3.40.50.2300">
    <property type="match status" value="2"/>
</dbReference>
<name>A0A645DAY6_9ZZZZ</name>
<proteinExistence type="predicted"/>
<dbReference type="EMBL" id="VSSQ01034426">
    <property type="protein sequence ID" value="MPM86369.1"/>
    <property type="molecule type" value="Genomic_DNA"/>
</dbReference>